<dbReference type="GO" id="GO:0016829">
    <property type="term" value="F:lyase activity"/>
    <property type="evidence" value="ECO:0007669"/>
    <property type="project" value="UniProtKB-KW"/>
</dbReference>
<evidence type="ECO:0000256" key="1">
    <source>
        <dbReference type="SAM" id="SignalP"/>
    </source>
</evidence>
<dbReference type="Pfam" id="PF09492">
    <property type="entry name" value="Pec_lyase"/>
    <property type="match status" value="1"/>
</dbReference>
<keyword evidence="1" id="KW-0732">Signal</keyword>
<dbReference type="SUPFAM" id="SSF81853">
    <property type="entry name" value="Family 10 polysaccharide lyase"/>
    <property type="match status" value="1"/>
</dbReference>
<sequence>MRQGSPAFALPLLLAALFYGSAAACAAPPTRDSVTQALKRAVAFYHQKAASHGGYVYRYSADFTLREAEGIPAPDTIWIQPPGTPAVGDAFLEVYLATGDATCLKAATDAAHALTRTQLASGGWDYSGHFAEGTRTKVLYRRDASGKLLDRGNSPSGESGWHIWRERKYKDTNYSTLDDDVTQSAVRLLVRVDQALEFKDAEIHEAALYALDALVKAQYPCGAWSASFDVYPATSPDATRYPVKQASYPATWSRTWTKDFTGCYVTNDNMHATLIRTLLLAGQTYKEQRYLEAAKRAGDFLLLARMPEPQPAWAQQYDANMQPVWSRAFEPPAISGRESQAVMWSLLTLTAATGEKKYLEPLPAAISYLGKSKLPEGKLARFYELQTNKPLYFKRGPGGKGHELTYDDDRTASNYGWKWEPELDAIQRTMQRLQAGGVAPGLYQLPPLTTPTDAEAGEILASMNAEGAWAEAKDDRGIMRNAEGKKTSPPGGVLHSETFVKNVQQLCLWLKSKPR</sequence>
<accession>A0A366HKJ5</accession>
<dbReference type="Proteomes" id="UP000253426">
    <property type="component" value="Unassembled WGS sequence"/>
</dbReference>
<dbReference type="RefSeq" id="WP_113959669.1">
    <property type="nucleotide sequence ID" value="NZ_QNRR01000006.1"/>
</dbReference>
<keyword evidence="2" id="KW-0456">Lyase</keyword>
<gene>
    <name evidence="2" type="ORF">DES53_106258</name>
</gene>
<dbReference type="InterPro" id="IPR012669">
    <property type="entry name" value="Pectate_lyase"/>
</dbReference>
<evidence type="ECO:0000313" key="3">
    <source>
        <dbReference type="Proteomes" id="UP000253426"/>
    </source>
</evidence>
<feature type="signal peptide" evidence="1">
    <location>
        <begin position="1"/>
        <end position="26"/>
    </location>
</feature>
<feature type="chain" id="PRO_5016602842" evidence="1">
    <location>
        <begin position="27"/>
        <end position="515"/>
    </location>
</feature>
<proteinExistence type="predicted"/>
<keyword evidence="3" id="KW-1185">Reference proteome</keyword>
<evidence type="ECO:0000313" key="2">
    <source>
        <dbReference type="EMBL" id="RBP42549.1"/>
    </source>
</evidence>
<comment type="caution">
    <text evidence="2">The sequence shown here is derived from an EMBL/GenBank/DDBJ whole genome shotgun (WGS) entry which is preliminary data.</text>
</comment>
<organism evidence="2 3">
    <name type="scientific">Roseimicrobium gellanilyticum</name>
    <dbReference type="NCBI Taxonomy" id="748857"/>
    <lineage>
        <taxon>Bacteria</taxon>
        <taxon>Pseudomonadati</taxon>
        <taxon>Verrucomicrobiota</taxon>
        <taxon>Verrucomicrobiia</taxon>
        <taxon>Verrucomicrobiales</taxon>
        <taxon>Verrucomicrobiaceae</taxon>
        <taxon>Roseimicrobium</taxon>
    </lineage>
</organism>
<dbReference type="PROSITE" id="PS51257">
    <property type="entry name" value="PROKAR_LIPOPROTEIN"/>
    <property type="match status" value="1"/>
</dbReference>
<name>A0A366HKJ5_9BACT</name>
<reference evidence="2 3" key="1">
    <citation type="submission" date="2018-06" db="EMBL/GenBank/DDBJ databases">
        <title>Genomic Encyclopedia of Type Strains, Phase IV (KMG-IV): sequencing the most valuable type-strain genomes for metagenomic binning, comparative biology and taxonomic classification.</title>
        <authorList>
            <person name="Goeker M."/>
        </authorList>
    </citation>
    <scope>NUCLEOTIDE SEQUENCE [LARGE SCALE GENOMIC DNA]</scope>
    <source>
        <strain evidence="2 3">DSM 25532</strain>
    </source>
</reference>
<dbReference type="AlphaFoldDB" id="A0A366HKJ5"/>
<dbReference type="Gene3D" id="1.50.10.20">
    <property type="match status" value="1"/>
</dbReference>
<dbReference type="EMBL" id="QNRR01000006">
    <property type="protein sequence ID" value="RBP42549.1"/>
    <property type="molecule type" value="Genomic_DNA"/>
</dbReference>
<protein>
    <submittedName>
        <fullName evidence="2">Pectate lyase-like protein</fullName>
    </submittedName>
</protein>
<dbReference type="OrthoDB" id="9804686at2"/>